<evidence type="ECO:0000259" key="4">
    <source>
        <dbReference type="Pfam" id="PF16915"/>
    </source>
</evidence>
<dbReference type="InterPro" id="IPR031639">
    <property type="entry name" value="Eryth_link_C"/>
</dbReference>
<dbReference type="InterPro" id="IPR036055">
    <property type="entry name" value="LDL_receptor-like_sf"/>
</dbReference>
<dbReference type="CDD" id="cd11673">
    <property type="entry name" value="hemoglobin_linker_C"/>
    <property type="match status" value="1"/>
</dbReference>
<dbReference type="PROSITE" id="PS50068">
    <property type="entry name" value="LDLRA_2"/>
    <property type="match status" value="1"/>
</dbReference>
<evidence type="ECO:0000256" key="1">
    <source>
        <dbReference type="ARBA" id="ARBA00023157"/>
    </source>
</evidence>
<feature type="chain" id="PRO_5004235287" evidence="3">
    <location>
        <begin position="17"/>
        <end position="256"/>
    </location>
</feature>
<dbReference type="InterPro" id="IPR002172">
    <property type="entry name" value="LDrepeatLR_classA_rpt"/>
</dbReference>
<feature type="domain" description="Annelid erythrocruorin linker subunit C-terminal" evidence="4">
    <location>
        <begin position="137"/>
        <end position="256"/>
    </location>
</feature>
<accession>Q4A1S6</accession>
<sequence length="256" mass="28378">MKSYVLVCCLVVGAVAYPHEVMHHAVGANRMCKCDAPAGNAETSADREQSHTLDELTHQLHMLQQAYDTGMGRVDDVMEDMDDLSHRIADHEKEHCKKYREFQCGGDHPKCISNLLVCDGDNDCDNGADEARCDVLTEAGSSWTGTVVYDHCTKRRPETMKLSIKSVDTVPFFTTHPKVRGTVLMEKHTKDYSEVINEPVSGYWSSADRSAAMPPDSAGHLGFVCIFHGHDHDTCTGLLTKGKVTDACAEFTFHRD</sequence>
<keyword evidence="1 2" id="KW-1015">Disulfide bond</keyword>
<reference evidence="5" key="1">
    <citation type="journal article" date="2006" name="J. Mol. Evol.">
        <title>Gene structure and molecular phylogeny of the linker chains from the giant annelid hexagonal bilayer hemoglobins.</title>
        <authorList>
            <person name="Chabasse C."/>
            <person name="Bailly X."/>
            <person name="Sanchez S."/>
            <person name="Rousselot M."/>
            <person name="Zal F."/>
        </authorList>
    </citation>
    <scope>NUCLEOTIDE SEQUENCE</scope>
</reference>
<organism evidence="5">
    <name type="scientific">Arenicola marina</name>
    <name type="common">Lugworm</name>
    <name type="synonym">Lumbricus marinus</name>
    <dbReference type="NCBI Taxonomy" id="6344"/>
    <lineage>
        <taxon>Eukaryota</taxon>
        <taxon>Metazoa</taxon>
        <taxon>Spiralia</taxon>
        <taxon>Lophotrochozoa</taxon>
        <taxon>Annelida</taxon>
        <taxon>Polychaeta</taxon>
        <taxon>Sedentaria</taxon>
        <taxon>Scolecida</taxon>
        <taxon>Arenicolidae</taxon>
        <taxon>Arenicola</taxon>
    </lineage>
</organism>
<dbReference type="SMART" id="SM00192">
    <property type="entry name" value="LDLa"/>
    <property type="match status" value="1"/>
</dbReference>
<dbReference type="SUPFAM" id="SSF141480">
    <property type="entry name" value="Extracellular hemoglobin linker subunit, receptor domain"/>
    <property type="match status" value="1"/>
</dbReference>
<evidence type="ECO:0000256" key="2">
    <source>
        <dbReference type="PROSITE-ProRule" id="PRU00124"/>
    </source>
</evidence>
<protein>
    <submittedName>
        <fullName evidence="5">Extracellular hemoglobin linker L2</fullName>
    </submittedName>
</protein>
<comment type="caution">
    <text evidence="2">Lacks conserved residue(s) required for the propagation of feature annotation.</text>
</comment>
<dbReference type="Pfam" id="PF00057">
    <property type="entry name" value="Ldl_recept_a"/>
    <property type="match status" value="1"/>
</dbReference>
<proteinExistence type="evidence at transcript level"/>
<dbReference type="Gene3D" id="2.40.128.620">
    <property type="match status" value="1"/>
</dbReference>
<dbReference type="SUPFAM" id="SSF57424">
    <property type="entry name" value="LDL receptor-like module"/>
    <property type="match status" value="1"/>
</dbReference>
<name>Q4A1S6_AREMA</name>
<dbReference type="AlphaFoldDB" id="Q4A1S6"/>
<keyword evidence="3" id="KW-0732">Signal</keyword>
<feature type="signal peptide" evidence="3">
    <location>
        <begin position="1"/>
        <end position="16"/>
    </location>
</feature>
<dbReference type="PROSITE" id="PS01209">
    <property type="entry name" value="LDLRA_1"/>
    <property type="match status" value="1"/>
</dbReference>
<dbReference type="Pfam" id="PF16915">
    <property type="entry name" value="Eryth_link_C"/>
    <property type="match status" value="1"/>
</dbReference>
<feature type="disulfide bond" evidence="2">
    <location>
        <begin position="118"/>
        <end position="133"/>
    </location>
</feature>
<evidence type="ECO:0000313" key="5">
    <source>
        <dbReference type="EMBL" id="CAJ00866.1"/>
    </source>
</evidence>
<dbReference type="CDD" id="cd00112">
    <property type="entry name" value="LDLa"/>
    <property type="match status" value="1"/>
</dbReference>
<dbReference type="EMBL" id="AM000028">
    <property type="protein sequence ID" value="CAJ00866.1"/>
    <property type="molecule type" value="mRNA"/>
</dbReference>
<dbReference type="InterPro" id="IPR023415">
    <property type="entry name" value="LDLR_class-A_CS"/>
</dbReference>
<dbReference type="InterPro" id="IPR036153">
    <property type="entry name" value="Eryth_link_C_sf"/>
</dbReference>
<gene>
    <name evidence="5" type="primary">hbL2</name>
</gene>
<evidence type="ECO:0000256" key="3">
    <source>
        <dbReference type="SAM" id="SignalP"/>
    </source>
</evidence>